<name>G0NTV9_CAEBE</name>
<feature type="domain" description="BHLH" evidence="2">
    <location>
        <begin position="135"/>
        <end position="186"/>
    </location>
</feature>
<dbReference type="InterPro" id="IPR036638">
    <property type="entry name" value="HLH_DNA-bd_sf"/>
</dbReference>
<gene>
    <name evidence="3" type="ORF">CAEBREN_21713</name>
</gene>
<evidence type="ECO:0000259" key="2">
    <source>
        <dbReference type="PROSITE" id="PS50888"/>
    </source>
</evidence>
<protein>
    <recommendedName>
        <fullName evidence="2">BHLH domain-containing protein</fullName>
    </recommendedName>
</protein>
<dbReference type="InterPro" id="IPR011598">
    <property type="entry name" value="bHLH_dom"/>
</dbReference>
<dbReference type="GO" id="GO:0000977">
    <property type="term" value="F:RNA polymerase II transcription regulatory region sequence-specific DNA binding"/>
    <property type="evidence" value="ECO:0007669"/>
    <property type="project" value="TreeGrafter"/>
</dbReference>
<dbReference type="HOGENOM" id="CLU_089752_0_0_1"/>
<dbReference type="SUPFAM" id="SSF47459">
    <property type="entry name" value="HLH, helix-loop-helix DNA-binding domain"/>
    <property type="match status" value="1"/>
</dbReference>
<evidence type="ECO:0000313" key="3">
    <source>
        <dbReference type="EMBL" id="EGT37563.1"/>
    </source>
</evidence>
<feature type="compositionally biased region" description="Low complexity" evidence="1">
    <location>
        <begin position="1"/>
        <end position="23"/>
    </location>
</feature>
<dbReference type="PROSITE" id="PS50888">
    <property type="entry name" value="BHLH"/>
    <property type="match status" value="1"/>
</dbReference>
<feature type="region of interest" description="Disordered" evidence="1">
    <location>
        <begin position="1"/>
        <end position="36"/>
    </location>
</feature>
<accession>G0NTV9</accession>
<dbReference type="GO" id="GO:0032502">
    <property type="term" value="P:developmental process"/>
    <property type="evidence" value="ECO:0007669"/>
    <property type="project" value="TreeGrafter"/>
</dbReference>
<evidence type="ECO:0000313" key="4">
    <source>
        <dbReference type="Proteomes" id="UP000008068"/>
    </source>
</evidence>
<keyword evidence="4" id="KW-1185">Reference proteome</keyword>
<dbReference type="eggNOG" id="KOG4029">
    <property type="taxonomic scope" value="Eukaryota"/>
</dbReference>
<dbReference type="InParanoid" id="G0NTV9"/>
<dbReference type="PANTHER" id="PTHR23349:SF109">
    <property type="entry name" value="HELIX-LOOP-HELIX PROTEIN 10"/>
    <property type="match status" value="1"/>
</dbReference>
<dbReference type="GO" id="GO:0000981">
    <property type="term" value="F:DNA-binding transcription factor activity, RNA polymerase II-specific"/>
    <property type="evidence" value="ECO:0007669"/>
    <property type="project" value="TreeGrafter"/>
</dbReference>
<dbReference type="FunCoup" id="G0NTV9">
    <property type="interactions" value="54"/>
</dbReference>
<reference evidence="4" key="1">
    <citation type="submission" date="2011-07" db="EMBL/GenBank/DDBJ databases">
        <authorList>
            <consortium name="Caenorhabditis brenneri Sequencing and Analysis Consortium"/>
            <person name="Wilson R.K."/>
        </authorList>
    </citation>
    <scope>NUCLEOTIDE SEQUENCE [LARGE SCALE GENOMIC DNA]</scope>
    <source>
        <strain evidence="4">PB2801</strain>
    </source>
</reference>
<dbReference type="Gene3D" id="4.10.280.10">
    <property type="entry name" value="Helix-loop-helix DNA-binding domain"/>
    <property type="match status" value="1"/>
</dbReference>
<organism evidence="4">
    <name type="scientific">Caenorhabditis brenneri</name>
    <name type="common">Nematode worm</name>
    <dbReference type="NCBI Taxonomy" id="135651"/>
    <lineage>
        <taxon>Eukaryota</taxon>
        <taxon>Metazoa</taxon>
        <taxon>Ecdysozoa</taxon>
        <taxon>Nematoda</taxon>
        <taxon>Chromadorea</taxon>
        <taxon>Rhabditida</taxon>
        <taxon>Rhabditina</taxon>
        <taxon>Rhabditomorpha</taxon>
        <taxon>Rhabditoidea</taxon>
        <taxon>Rhabditidae</taxon>
        <taxon>Peloderinae</taxon>
        <taxon>Caenorhabditis</taxon>
    </lineage>
</organism>
<evidence type="ECO:0000256" key="1">
    <source>
        <dbReference type="SAM" id="MobiDB-lite"/>
    </source>
</evidence>
<dbReference type="Pfam" id="PF00010">
    <property type="entry name" value="HLH"/>
    <property type="match status" value="1"/>
</dbReference>
<dbReference type="SMART" id="SM00353">
    <property type="entry name" value="HLH"/>
    <property type="match status" value="1"/>
</dbReference>
<proteinExistence type="predicted"/>
<dbReference type="Proteomes" id="UP000008068">
    <property type="component" value="Unassembled WGS sequence"/>
</dbReference>
<dbReference type="GO" id="GO:0046983">
    <property type="term" value="F:protein dimerization activity"/>
    <property type="evidence" value="ECO:0007669"/>
    <property type="project" value="InterPro"/>
</dbReference>
<dbReference type="EMBL" id="GL379946">
    <property type="protein sequence ID" value="EGT37563.1"/>
    <property type="molecule type" value="Genomic_DNA"/>
</dbReference>
<dbReference type="InterPro" id="IPR050283">
    <property type="entry name" value="E-box_TF_Regulators"/>
</dbReference>
<dbReference type="OrthoDB" id="6106870at2759"/>
<dbReference type="AlphaFoldDB" id="G0NTV9"/>
<dbReference type="PANTHER" id="PTHR23349">
    <property type="entry name" value="BASIC HELIX-LOOP-HELIX TRANSCRIPTION FACTOR, TWIST"/>
    <property type="match status" value="1"/>
</dbReference>
<dbReference type="STRING" id="135651.G0NTV9"/>
<dbReference type="OMA" id="IDRRMVG"/>
<sequence length="216" mass="24399">MEPTTTSSSPSSSSSSLSSSSSTIHQEEPLDLTTGNPTLELTADLQQQQVLQLMETYGEFMRQNIMSIFLQTLISSQNSNLLPIPEEPPENDSKENIETPKKVLMIEENELTPNQTKRRTSTGKVDRRMIGKATSRRTEANARERNRVQTLSKTFEELKICLPIDEDIKVSKLAILKVATEYIGLLGAYLAGDEEEEDKYRERLHHEMESAKALRK</sequence>